<dbReference type="NCBIfam" id="TIGR03592">
    <property type="entry name" value="yidC_oxa1_cterm"/>
    <property type="match status" value="1"/>
</dbReference>
<evidence type="ECO:0000256" key="17">
    <source>
        <dbReference type="SAM" id="Phobius"/>
    </source>
</evidence>
<comment type="subcellular location">
    <subcellularLocation>
        <location evidence="1">Cell membrane</location>
        <topology evidence="1">Multi-pass membrane protein</topology>
    </subcellularLocation>
    <subcellularLocation>
        <location evidence="16">Membrane</location>
        <topology evidence="16">Multi-pass membrane protein</topology>
    </subcellularLocation>
</comment>
<dbReference type="OrthoDB" id="9780552at2"/>
<comment type="caution">
    <text evidence="19">The sequence shown here is derived from an EMBL/GenBank/DDBJ whole genome shotgun (WGS) entry which is preliminary data.</text>
</comment>
<comment type="subunit">
    <text evidence="12">Interacts with the Sec translocase complex via SecD. Specifically interacts with transmembrane segments of nascent integral membrane proteins during membrane integration.</text>
</comment>
<feature type="domain" description="Membrane insertase YidC/Oxa/ALB C-terminal" evidence="18">
    <location>
        <begin position="23"/>
        <end position="215"/>
    </location>
</feature>
<comment type="function">
    <text evidence="11">Required for the insertion and/or proper folding and/or complex formation of integral membrane proteins into the membrane. Involved in integration of membrane proteins that insert both dependently and independently of the Sec translocase complex, as well as at least some lipoproteins. Aids folding of multispanning membrane proteins.</text>
</comment>
<organism evidence="19 20">
    <name type="scientific">Olsenella profusa F0195</name>
    <dbReference type="NCBI Taxonomy" id="1125712"/>
    <lineage>
        <taxon>Bacteria</taxon>
        <taxon>Bacillati</taxon>
        <taxon>Actinomycetota</taxon>
        <taxon>Coriobacteriia</taxon>
        <taxon>Coriobacteriales</taxon>
        <taxon>Atopobiaceae</taxon>
        <taxon>Olsenella</taxon>
    </lineage>
</organism>
<dbReference type="GO" id="GO:0005886">
    <property type="term" value="C:plasma membrane"/>
    <property type="evidence" value="ECO:0007669"/>
    <property type="project" value="UniProtKB-SubCell"/>
</dbReference>
<evidence type="ECO:0000313" key="19">
    <source>
        <dbReference type="EMBL" id="ERL06090.1"/>
    </source>
</evidence>
<evidence type="ECO:0000256" key="12">
    <source>
        <dbReference type="ARBA" id="ARBA00026028"/>
    </source>
</evidence>
<evidence type="ECO:0000259" key="18">
    <source>
        <dbReference type="Pfam" id="PF02096"/>
    </source>
</evidence>
<dbReference type="GO" id="GO:0015031">
    <property type="term" value="P:protein transport"/>
    <property type="evidence" value="ECO:0007669"/>
    <property type="project" value="UniProtKB-KW"/>
</dbReference>
<feature type="transmembrane region" description="Helical" evidence="17">
    <location>
        <begin position="141"/>
        <end position="163"/>
    </location>
</feature>
<dbReference type="Proteomes" id="UP000016638">
    <property type="component" value="Unassembled WGS sequence"/>
</dbReference>
<evidence type="ECO:0000256" key="8">
    <source>
        <dbReference type="ARBA" id="ARBA00022989"/>
    </source>
</evidence>
<dbReference type="PATRIC" id="fig|1125712.3.peg.2470"/>
<evidence type="ECO:0000256" key="11">
    <source>
        <dbReference type="ARBA" id="ARBA00025034"/>
    </source>
</evidence>
<dbReference type="RefSeq" id="WP_021727475.1">
    <property type="nucleotide sequence ID" value="NZ_AWEZ01000073.1"/>
</dbReference>
<evidence type="ECO:0000256" key="1">
    <source>
        <dbReference type="ARBA" id="ARBA00004651"/>
    </source>
</evidence>
<feature type="transmembrane region" description="Helical" evidence="17">
    <location>
        <begin position="86"/>
        <end position="109"/>
    </location>
</feature>
<keyword evidence="5" id="KW-1003">Cell membrane</keyword>
<reference evidence="19 20" key="1">
    <citation type="submission" date="2013-08" db="EMBL/GenBank/DDBJ databases">
        <authorList>
            <person name="Durkin A.S."/>
            <person name="Haft D.R."/>
            <person name="McCorrison J."/>
            <person name="Torralba M."/>
            <person name="Gillis M."/>
            <person name="Haft D.H."/>
            <person name="Methe B."/>
            <person name="Sutton G."/>
            <person name="Nelson K.E."/>
        </authorList>
    </citation>
    <scope>NUCLEOTIDE SEQUENCE [LARGE SCALE GENOMIC DNA]</scope>
    <source>
        <strain evidence="19 20">F0195</strain>
    </source>
</reference>
<evidence type="ECO:0000256" key="13">
    <source>
        <dbReference type="ARBA" id="ARBA00031538"/>
    </source>
</evidence>
<evidence type="ECO:0000256" key="14">
    <source>
        <dbReference type="ARBA" id="ARBA00033245"/>
    </source>
</evidence>
<dbReference type="GO" id="GO:0051205">
    <property type="term" value="P:protein insertion into membrane"/>
    <property type="evidence" value="ECO:0007669"/>
    <property type="project" value="TreeGrafter"/>
</dbReference>
<proteinExistence type="inferred from homology"/>
<evidence type="ECO:0000256" key="10">
    <source>
        <dbReference type="ARBA" id="ARBA00023186"/>
    </source>
</evidence>
<gene>
    <name evidence="19" type="ORF">HMPREF1316_0798</name>
</gene>
<evidence type="ECO:0000256" key="16">
    <source>
        <dbReference type="RuleBase" id="RU003945"/>
    </source>
</evidence>
<evidence type="ECO:0000256" key="3">
    <source>
        <dbReference type="ARBA" id="ARBA00015325"/>
    </source>
</evidence>
<dbReference type="Pfam" id="PF02096">
    <property type="entry name" value="60KD_IMP"/>
    <property type="match status" value="1"/>
</dbReference>
<feature type="transmembrane region" description="Helical" evidence="17">
    <location>
        <begin position="175"/>
        <end position="200"/>
    </location>
</feature>
<keyword evidence="7" id="KW-0653">Protein transport</keyword>
<dbReference type="InterPro" id="IPR028055">
    <property type="entry name" value="YidC/Oxa/ALB_C"/>
</dbReference>
<name>U2THZ4_9ACTN</name>
<accession>U2THZ4</accession>
<dbReference type="GO" id="GO:0032977">
    <property type="term" value="F:membrane insertase activity"/>
    <property type="evidence" value="ECO:0007669"/>
    <property type="project" value="InterPro"/>
</dbReference>
<dbReference type="STRING" id="1125712.HMPREF1316_0798"/>
<dbReference type="CDD" id="cd20070">
    <property type="entry name" value="5TM_YidC_Alb3"/>
    <property type="match status" value="1"/>
</dbReference>
<protein>
    <recommendedName>
        <fullName evidence="3">Membrane protein insertase YidC</fullName>
    </recommendedName>
    <alternativeName>
        <fullName evidence="15">Foldase YidC</fullName>
    </alternativeName>
    <alternativeName>
        <fullName evidence="14">Membrane integrase YidC</fullName>
    </alternativeName>
    <alternativeName>
        <fullName evidence="13">Membrane protein YidC</fullName>
    </alternativeName>
</protein>
<keyword evidence="20" id="KW-1185">Reference proteome</keyword>
<keyword evidence="4" id="KW-0813">Transport</keyword>
<evidence type="ECO:0000256" key="2">
    <source>
        <dbReference type="ARBA" id="ARBA00010527"/>
    </source>
</evidence>
<dbReference type="EMBL" id="AWEZ01000073">
    <property type="protein sequence ID" value="ERL06090.1"/>
    <property type="molecule type" value="Genomic_DNA"/>
</dbReference>
<keyword evidence="10" id="KW-0143">Chaperone</keyword>
<dbReference type="eggNOG" id="COG0706">
    <property type="taxonomic scope" value="Bacteria"/>
</dbReference>
<keyword evidence="9 17" id="KW-0472">Membrane</keyword>
<sequence>MWDWFVNLLTSILAGLAGFTNDWGLAVIVLTFIIRVLLTPLMTRSTASSARMQALQPKMKEIQDKYADDPARMNEEMQKFYSENKFNPLGGCLPVILQVPIFFALFTVARNVPTDAHFLGIMPSISVSVSDMVGSVGLVGAWVYILFDVAFGVLTLIPMVMNLKNTPNEQRSQSLLMGIVMAVMMLWFGWGVPAAVLLYYDTSAVWQVIQQKVVTQRVMDKVKAETEAKLEAQGAQVEVVRKEHKPRPKKKSK</sequence>
<keyword evidence="6 16" id="KW-0812">Transmembrane</keyword>
<dbReference type="InterPro" id="IPR001708">
    <property type="entry name" value="YidC/ALB3/OXA1/COX18"/>
</dbReference>
<feature type="transmembrane region" description="Helical" evidence="17">
    <location>
        <begin position="23"/>
        <end position="43"/>
    </location>
</feature>
<evidence type="ECO:0000256" key="5">
    <source>
        <dbReference type="ARBA" id="ARBA00022475"/>
    </source>
</evidence>
<dbReference type="PANTHER" id="PTHR12428:SF65">
    <property type="entry name" value="CYTOCHROME C OXIDASE ASSEMBLY PROTEIN COX18, MITOCHONDRIAL"/>
    <property type="match status" value="1"/>
</dbReference>
<evidence type="ECO:0000256" key="9">
    <source>
        <dbReference type="ARBA" id="ARBA00023136"/>
    </source>
</evidence>
<dbReference type="PANTHER" id="PTHR12428">
    <property type="entry name" value="OXA1"/>
    <property type="match status" value="1"/>
</dbReference>
<keyword evidence="8 17" id="KW-1133">Transmembrane helix</keyword>
<evidence type="ECO:0000256" key="15">
    <source>
        <dbReference type="ARBA" id="ARBA00033342"/>
    </source>
</evidence>
<comment type="similarity">
    <text evidence="2">Belongs to the OXA1/ALB3/YidC family. Type 1 subfamily.</text>
</comment>
<evidence type="ECO:0000313" key="20">
    <source>
        <dbReference type="Proteomes" id="UP000016638"/>
    </source>
</evidence>
<dbReference type="AlphaFoldDB" id="U2THZ4"/>
<evidence type="ECO:0000256" key="7">
    <source>
        <dbReference type="ARBA" id="ARBA00022927"/>
    </source>
</evidence>
<evidence type="ECO:0000256" key="4">
    <source>
        <dbReference type="ARBA" id="ARBA00022448"/>
    </source>
</evidence>
<evidence type="ECO:0000256" key="6">
    <source>
        <dbReference type="ARBA" id="ARBA00022692"/>
    </source>
</evidence>
<dbReference type="InterPro" id="IPR047196">
    <property type="entry name" value="YidC_ALB_C"/>
</dbReference>